<dbReference type="EMBL" id="JBHSBM010000025">
    <property type="protein sequence ID" value="MFC4061106.1"/>
    <property type="molecule type" value="Genomic_DNA"/>
</dbReference>
<dbReference type="PANTHER" id="PTHR11999">
    <property type="entry name" value="GROUP II PYRIDOXAL-5-PHOSPHATE DECARBOXYLASE"/>
    <property type="match status" value="1"/>
</dbReference>
<comment type="caution">
    <text evidence="7">The sequence shown here is derived from an EMBL/GenBank/DDBJ whole genome shotgun (WGS) entry which is preliminary data.</text>
</comment>
<evidence type="ECO:0000256" key="4">
    <source>
        <dbReference type="ARBA" id="ARBA00022898"/>
    </source>
</evidence>
<evidence type="ECO:0000256" key="3">
    <source>
        <dbReference type="ARBA" id="ARBA00022793"/>
    </source>
</evidence>
<comment type="cofactor">
    <cofactor evidence="1 6">
        <name>pyridoxal 5'-phosphate</name>
        <dbReference type="ChEBI" id="CHEBI:597326"/>
    </cofactor>
</comment>
<gene>
    <name evidence="7" type="ORF">ACFOWE_22630</name>
</gene>
<organism evidence="7 8">
    <name type="scientific">Planomonospora corallina</name>
    <dbReference type="NCBI Taxonomy" id="1806052"/>
    <lineage>
        <taxon>Bacteria</taxon>
        <taxon>Bacillati</taxon>
        <taxon>Actinomycetota</taxon>
        <taxon>Actinomycetes</taxon>
        <taxon>Streptosporangiales</taxon>
        <taxon>Streptosporangiaceae</taxon>
        <taxon>Planomonospora</taxon>
    </lineage>
</organism>
<protein>
    <submittedName>
        <fullName evidence="7">Pyridoxal phosphate-dependent decarboxylase family protein</fullName>
    </submittedName>
</protein>
<reference evidence="8" key="1">
    <citation type="journal article" date="2019" name="Int. J. Syst. Evol. Microbiol.">
        <title>The Global Catalogue of Microorganisms (GCM) 10K type strain sequencing project: providing services to taxonomists for standard genome sequencing and annotation.</title>
        <authorList>
            <consortium name="The Broad Institute Genomics Platform"/>
            <consortium name="The Broad Institute Genome Sequencing Center for Infectious Disease"/>
            <person name="Wu L."/>
            <person name="Ma J."/>
        </authorList>
    </citation>
    <scope>NUCLEOTIDE SEQUENCE [LARGE SCALE GENOMIC DNA]</scope>
    <source>
        <strain evidence="8">TBRC 4489</strain>
    </source>
</reference>
<dbReference type="SUPFAM" id="SSF53383">
    <property type="entry name" value="PLP-dependent transferases"/>
    <property type="match status" value="1"/>
</dbReference>
<dbReference type="RefSeq" id="WP_377290988.1">
    <property type="nucleotide sequence ID" value="NZ_JBHSBM010000025.1"/>
</dbReference>
<dbReference type="InterPro" id="IPR015422">
    <property type="entry name" value="PyrdxlP-dep_Trfase_small"/>
</dbReference>
<keyword evidence="8" id="KW-1185">Reference proteome</keyword>
<dbReference type="Pfam" id="PF00282">
    <property type="entry name" value="Pyridoxal_deC"/>
    <property type="match status" value="1"/>
</dbReference>
<comment type="similarity">
    <text evidence="2 6">Belongs to the group II decarboxylase family.</text>
</comment>
<evidence type="ECO:0000256" key="2">
    <source>
        <dbReference type="ARBA" id="ARBA00009533"/>
    </source>
</evidence>
<dbReference type="Proteomes" id="UP001595850">
    <property type="component" value="Unassembled WGS sequence"/>
</dbReference>
<evidence type="ECO:0000313" key="8">
    <source>
        <dbReference type="Proteomes" id="UP001595850"/>
    </source>
</evidence>
<dbReference type="InterPro" id="IPR015424">
    <property type="entry name" value="PyrdxlP-dep_Trfase"/>
</dbReference>
<sequence length="462" mass="49099">MHPRLCDDLDRLPGLLDETRARAVRLLTGLHDRPVARRPVRPDPVPLPGTGTGTAGALEAFARRWEPGFAASAGPRYLGFVTGGATPASLAGDWLTGALDQNPTSGLDSGAPDLERETVAWLRELFGLPAEHAGAFVSGATMSNFTGLAVAREWLGERHGVSVSEQGTGVLGDVPVLSGSPHSSIGKALSMLGLGRSALRPVGTLPGREAVDAARLERALEALGGTPAIVVANAGTVNTVDFDDLRAITALRERYPFWLHVDAAFGAFTALSPEHAHLVDGLGEADSVCVDLHKWLNVPYDSAVQFTRRRDLQARVFANSAAYLGPIGGDLDRVDLVHLTPENSRRLRALPAWLTLAAYGREGHAEIVRRCVALAGLLGERVAALPGYRLLAPVRLNVVCFTLAEAPERVGDLVSAIVDSGEAFLTPTVHDGVPALRAAFSNWRTTEADVERVAKLLERLSP</sequence>
<dbReference type="InterPro" id="IPR015421">
    <property type="entry name" value="PyrdxlP-dep_Trfase_major"/>
</dbReference>
<keyword evidence="4 6" id="KW-0663">Pyridoxal phosphate</keyword>
<evidence type="ECO:0000256" key="1">
    <source>
        <dbReference type="ARBA" id="ARBA00001933"/>
    </source>
</evidence>
<keyword evidence="5 6" id="KW-0456">Lyase</keyword>
<dbReference type="PANTHER" id="PTHR11999:SF70">
    <property type="entry name" value="MIP05841P"/>
    <property type="match status" value="1"/>
</dbReference>
<accession>A0ABV8ID96</accession>
<dbReference type="InterPro" id="IPR002129">
    <property type="entry name" value="PyrdxlP-dep_de-COase"/>
</dbReference>
<dbReference type="Gene3D" id="3.40.640.10">
    <property type="entry name" value="Type I PLP-dependent aspartate aminotransferase-like (Major domain)"/>
    <property type="match status" value="1"/>
</dbReference>
<keyword evidence="3" id="KW-0210">Decarboxylase</keyword>
<dbReference type="InterPro" id="IPR010977">
    <property type="entry name" value="Aromatic_deC"/>
</dbReference>
<proteinExistence type="inferred from homology"/>
<evidence type="ECO:0000256" key="5">
    <source>
        <dbReference type="ARBA" id="ARBA00023239"/>
    </source>
</evidence>
<dbReference type="Gene3D" id="3.90.1150.10">
    <property type="entry name" value="Aspartate Aminotransferase, domain 1"/>
    <property type="match status" value="1"/>
</dbReference>
<name>A0ABV8ID96_9ACTN</name>
<dbReference type="PRINTS" id="PR00800">
    <property type="entry name" value="YHDCRBOXLASE"/>
</dbReference>
<evidence type="ECO:0000313" key="7">
    <source>
        <dbReference type="EMBL" id="MFC4061106.1"/>
    </source>
</evidence>
<dbReference type="Gene3D" id="3.90.1150.170">
    <property type="match status" value="1"/>
</dbReference>
<evidence type="ECO:0000256" key="6">
    <source>
        <dbReference type="RuleBase" id="RU000382"/>
    </source>
</evidence>